<dbReference type="EMBL" id="JAVHJM010000006">
    <property type="protein sequence ID" value="KAK6513185.1"/>
    <property type="molecule type" value="Genomic_DNA"/>
</dbReference>
<accession>A0AAN8N8I2</accession>
<dbReference type="Proteomes" id="UP001307849">
    <property type="component" value="Unassembled WGS sequence"/>
</dbReference>
<gene>
    <name evidence="1" type="ORF">TWF506_009349</name>
</gene>
<organism evidence="1 2">
    <name type="scientific">Arthrobotrys conoides</name>
    <dbReference type="NCBI Taxonomy" id="74498"/>
    <lineage>
        <taxon>Eukaryota</taxon>
        <taxon>Fungi</taxon>
        <taxon>Dikarya</taxon>
        <taxon>Ascomycota</taxon>
        <taxon>Pezizomycotina</taxon>
        <taxon>Orbiliomycetes</taxon>
        <taxon>Orbiliales</taxon>
        <taxon>Orbiliaceae</taxon>
        <taxon>Arthrobotrys</taxon>
    </lineage>
</organism>
<sequence>MSLREVTNKFGCKRGPDRADVNDGEPRYLRIIDEDYLDPIDESSTAGPFTAHLATGTDFQFGILRQLPIPLVDHSFYLRTLYGAVDIPWPANISLSFPTVSENKTSCILPAHELYSGDGSHGNSLSFHHNHPRGGTTEMKYFGLASLMFVLYGIPVHVRCLLVEDIEAFNFPSSLKMCPVLFDGRIFETGNMPFNVNYIDSTLSLNLNLKSPNLKYPFISKDFELSVYLLSNPVFPDFQPPDAASKTRAGLSFNLEPSFNKSLFFDESVMKDQTQKVLMLGRLALMELRRFNELCGVIFDHSKIAVKSNHQHFRILNGVLKRKRRLRIKNMRAWDNVYDRLLHFSDSSSVRFVSIDLGNLVDYREWASLLDQMGESIETEAGPPSPSDPPKPVLRRIYSSGDEAAARTTYEAFLADERFSSNSERKSYEVREARLPCQHFLAPGFTLA</sequence>
<evidence type="ECO:0000313" key="2">
    <source>
        <dbReference type="Proteomes" id="UP001307849"/>
    </source>
</evidence>
<keyword evidence="2" id="KW-1185">Reference proteome</keyword>
<name>A0AAN8N8I2_9PEZI</name>
<reference evidence="1 2" key="1">
    <citation type="submission" date="2019-10" db="EMBL/GenBank/DDBJ databases">
        <authorList>
            <person name="Palmer J.M."/>
        </authorList>
    </citation>
    <scope>NUCLEOTIDE SEQUENCE [LARGE SCALE GENOMIC DNA]</scope>
    <source>
        <strain evidence="1 2">TWF506</strain>
    </source>
</reference>
<dbReference type="AlphaFoldDB" id="A0AAN8N8I2"/>
<protein>
    <submittedName>
        <fullName evidence="1">Uncharacterized protein</fullName>
    </submittedName>
</protein>
<proteinExistence type="predicted"/>
<evidence type="ECO:0000313" key="1">
    <source>
        <dbReference type="EMBL" id="KAK6513185.1"/>
    </source>
</evidence>
<comment type="caution">
    <text evidence="1">The sequence shown here is derived from an EMBL/GenBank/DDBJ whole genome shotgun (WGS) entry which is preliminary data.</text>
</comment>